<organism evidence="10 11">
    <name type="scientific">Toxoplasma gondii RUB</name>
    <dbReference type="NCBI Taxonomy" id="935652"/>
    <lineage>
        <taxon>Eukaryota</taxon>
        <taxon>Sar</taxon>
        <taxon>Alveolata</taxon>
        <taxon>Apicomplexa</taxon>
        <taxon>Conoidasida</taxon>
        <taxon>Coccidia</taxon>
        <taxon>Eucoccidiorida</taxon>
        <taxon>Eimeriorina</taxon>
        <taxon>Sarcocystidae</taxon>
        <taxon>Toxoplasma</taxon>
    </lineage>
</organism>
<feature type="region of interest" description="Disordered" evidence="7">
    <location>
        <begin position="1184"/>
        <end position="1211"/>
    </location>
</feature>
<feature type="compositionally biased region" description="Polar residues" evidence="7">
    <location>
        <begin position="21"/>
        <end position="32"/>
    </location>
</feature>
<feature type="transmembrane region" description="Helical" evidence="8">
    <location>
        <begin position="1643"/>
        <end position="1664"/>
    </location>
</feature>
<feature type="transmembrane region" description="Helical" evidence="8">
    <location>
        <begin position="215"/>
        <end position="241"/>
    </location>
</feature>
<evidence type="ECO:0000313" key="11">
    <source>
        <dbReference type="Proteomes" id="UP000028834"/>
    </source>
</evidence>
<dbReference type="Pfam" id="PF23122">
    <property type="entry name" value="C2_ITFG1"/>
    <property type="match status" value="1"/>
</dbReference>
<feature type="compositionally biased region" description="Basic and acidic residues" evidence="7">
    <location>
        <begin position="291"/>
        <end position="301"/>
    </location>
</feature>
<gene>
    <name evidence="10" type="ORF">TGRUB_301450</name>
</gene>
<feature type="compositionally biased region" description="Basic and acidic residues" evidence="7">
    <location>
        <begin position="1057"/>
        <end position="1075"/>
    </location>
</feature>
<keyword evidence="5 8" id="KW-0472">Membrane</keyword>
<feature type="compositionally biased region" description="Low complexity" evidence="7">
    <location>
        <begin position="1187"/>
        <end position="1211"/>
    </location>
</feature>
<dbReference type="InterPro" id="IPR057089">
    <property type="entry name" value="C2_TIP"/>
</dbReference>
<feature type="compositionally biased region" description="Basic and acidic residues" evidence="7">
    <location>
        <begin position="913"/>
        <end position="922"/>
    </location>
</feature>
<name>A0A086LK81_TOXGO</name>
<keyword evidence="4 8" id="KW-1133">Transmembrane helix</keyword>
<keyword evidence="6" id="KW-0325">Glycoprotein</keyword>
<dbReference type="InterPro" id="IPR024881">
    <property type="entry name" value="Tip"/>
</dbReference>
<dbReference type="EMBL" id="AFYV02002959">
    <property type="protein sequence ID" value="KFG57049.1"/>
    <property type="molecule type" value="Genomic_DNA"/>
</dbReference>
<proteinExistence type="inferred from homology"/>
<evidence type="ECO:0000256" key="3">
    <source>
        <dbReference type="ARBA" id="ARBA00022692"/>
    </source>
</evidence>
<dbReference type="PANTHER" id="PTHR13412">
    <property type="entry name" value="T-CELL IMMUNOMODULATORY PROTEIN HOMOLOG"/>
    <property type="match status" value="1"/>
</dbReference>
<keyword evidence="3 8" id="KW-0812">Transmembrane</keyword>
<dbReference type="OrthoDB" id="10022113at2759"/>
<evidence type="ECO:0000313" key="10">
    <source>
        <dbReference type="EMBL" id="KFG57049.1"/>
    </source>
</evidence>
<dbReference type="InterPro" id="IPR028994">
    <property type="entry name" value="Integrin_alpha_N"/>
</dbReference>
<comment type="similarity">
    <text evidence="2">Belongs to the TIP family.</text>
</comment>
<protein>
    <submittedName>
        <fullName evidence="10">FG-GAP repeat-containing protein</fullName>
    </submittedName>
</protein>
<evidence type="ECO:0000256" key="2">
    <source>
        <dbReference type="ARBA" id="ARBA00006496"/>
    </source>
</evidence>
<feature type="region of interest" description="Disordered" evidence="7">
    <location>
        <begin position="372"/>
        <end position="492"/>
    </location>
</feature>
<feature type="region of interest" description="Disordered" evidence="7">
    <location>
        <begin position="182"/>
        <end position="202"/>
    </location>
</feature>
<feature type="compositionally biased region" description="Basic and acidic residues" evidence="7">
    <location>
        <begin position="739"/>
        <end position="759"/>
    </location>
</feature>
<comment type="caution">
    <text evidence="10">The sequence shown here is derived from an EMBL/GenBank/DDBJ whole genome shotgun (WGS) entry which is preliminary data.</text>
</comment>
<dbReference type="PANTHER" id="PTHR13412:SF0">
    <property type="entry name" value="T-CELL IMMUNOMODULATORY PROTEIN"/>
    <property type="match status" value="1"/>
</dbReference>
<evidence type="ECO:0000256" key="7">
    <source>
        <dbReference type="SAM" id="MobiDB-lite"/>
    </source>
</evidence>
<dbReference type="SUPFAM" id="SSF69318">
    <property type="entry name" value="Integrin alpha N-terminal domain"/>
    <property type="match status" value="1"/>
</dbReference>
<evidence type="ECO:0000256" key="5">
    <source>
        <dbReference type="ARBA" id="ARBA00023136"/>
    </source>
</evidence>
<feature type="region of interest" description="Disordered" evidence="7">
    <location>
        <begin position="1048"/>
        <end position="1128"/>
    </location>
</feature>
<feature type="domain" description="T-cell immunomodulatory protein TIP C2" evidence="9">
    <location>
        <begin position="1538"/>
        <end position="1635"/>
    </location>
</feature>
<evidence type="ECO:0000256" key="1">
    <source>
        <dbReference type="ARBA" id="ARBA00004479"/>
    </source>
</evidence>
<feature type="region of interest" description="Disordered" evidence="7">
    <location>
        <begin position="735"/>
        <end position="944"/>
    </location>
</feature>
<sequence>MRSRRRVGGGEEAEGRGPQPARQSCCSGSHPSPLSASAFDLLGKKDTFFSPNSLLGAAAMTAGSPPPTPSVQSSSGSSRSSSAASPARLPASASASPSLPFPSLSSSFSFVAPSSSAATAPPLVTLPTAETAVSAPAAGPAEGGGAALGFDGAPANMDRGMSCGALEVGGAPDLPSLHLGTPTDFAAEQAPPPGDRGLETQSALPGGRLRANRSFALFLIVLLSIVLFISFVITPFSSFLIDLSLQSQTSVPSLSPPFPSSQDPSTGSPTSSAASDEATEPHSPGSPASKPRSDADNRDSAPRVPHRQPKPLPQIRLEQARARGHSAAAAFPDEVVSGDSSKAFSPGNASLSSTLFSRFGSLSIFPSLSLPRDSAENASAIKKKPSQDPNDRAGTRSGGTGAAVPPSPPTAVGGGGAGAGAPNRDATSRPTFTPYRPVDWGVERVGDSGGDISSSSEANDPNGGTSSVRGPSPSGLYPSASGLPLKRPAGEQDGWRGELAEFADYNGDSHADMIFISRSTPDEKQSVSSPAVASTSPFLLSAFSASRSTPRSTAFAAVYTWDAAAGVFAFFTKAEVPESTESLISFDWNGDGRADLLAVCVAEPNAVAEARREAMRLFQRLQEEGQGRDAAREGQVRPAEHKKEEKELHQAAVKSGEEGKGDAGAASSSFFRFWFGSPSNERGEEGGDRNEVGKNYYLVAYVQRSDGKLEEAWDSITGVDRLLERLEQQRVARRRRMARARESRDRDRERSAASNERSKQAATHLLAVSEAPTPPQTPSEIPSRGEEARAEEPSPAMPRRRLAENEGENGVKVVESNGNQTDAPKQSLSFPLSGDPSSPPPPRRPSGRDSALGFAPVSPVLDSARNAVVARRGGIAEEGQQEEKGVEKEKKGENEEGDGQQGRGKSDAQAVERGGREEENFAHETVNAAREEEDETGFDSPSSLEDGIEIQGVRVWGGFGETPETLSNSLSDKRRVHLENLALLPLLRFSSIHPLVADVTMDGRPDLIAQAPLFRSPSPLASSAPPFPSPRPRRFAWIAASRAEAAVAKASSGNRSDATHSAKRGSEETAPEGRRHAAAAGEFATGAKTRREREGEEGEGEEGEGMEEKSETEEKSESERRRGAQEEAPFQPVLWQNLDKWIANAGEAEEKQLLGKIVSPHSSAFLDLDGDCRPDLVFQVELPSPPSASSLSPPTSSSGVSSSPAPSPSASPSASSQYLEIWVSRFDAQEAQARYTIAHDAAFIALPPNVRQLSFADFNADGTLDLVMPTCVPSPECNGCCVEADRILFAPNKQPGLCPSLWSFSSPSRAPCRAANALCSLPDYFSIPSMNEAPGEFTVTNIDSDPRVHFYGDQDHPPTLRVGDWNGDGYPDLAFIAVRNGGYRTARLYHNVPAEGKGDASLRTFELAHDITPEEGGDGVSLLFDQVAFFDLFEDGSLDVFCMGQPEPPSTSSSPFTSSRAFLRTLDSDSRFLKVTALSADSGRSGCSGRSGGRSSEALWRSVFAFPESKAEAGGEGRGDERTSASVLQMAVQHSLPPSGVASHGPAFKLTVTDLNGVKTPRTATQLSQSAHSPLQLPYALFGLGRTNNYIEEFYLGMPISAQVCHNMWISLIPNSQVLVAPSPLYCPKAWQLDLSVNPSKHVFYILITTLICLIVVAIIIFILDRREKAEDSELQRGFRSHFIIN</sequence>
<dbReference type="Proteomes" id="UP000028834">
    <property type="component" value="Unassembled WGS sequence"/>
</dbReference>
<evidence type="ECO:0000256" key="4">
    <source>
        <dbReference type="ARBA" id="ARBA00022989"/>
    </source>
</evidence>
<comment type="subcellular location">
    <subcellularLocation>
        <location evidence="1">Membrane</location>
        <topology evidence="1">Single-pass type I membrane protein</topology>
    </subcellularLocation>
</comment>
<feature type="compositionally biased region" description="Basic and acidic residues" evidence="7">
    <location>
        <begin position="1106"/>
        <end position="1125"/>
    </location>
</feature>
<feature type="compositionally biased region" description="Low complexity" evidence="7">
    <location>
        <begin position="1078"/>
        <end position="1087"/>
    </location>
</feature>
<evidence type="ECO:0000256" key="6">
    <source>
        <dbReference type="ARBA" id="ARBA00023180"/>
    </source>
</evidence>
<feature type="compositionally biased region" description="Polar residues" evidence="7">
    <location>
        <begin position="457"/>
        <end position="469"/>
    </location>
</feature>
<feature type="region of interest" description="Disordered" evidence="7">
    <location>
        <begin position="1"/>
        <end position="32"/>
    </location>
</feature>
<feature type="compositionally biased region" description="Basic and acidic residues" evidence="7">
    <location>
        <begin position="783"/>
        <end position="792"/>
    </location>
</feature>
<feature type="compositionally biased region" description="Basic and acidic residues" evidence="7">
    <location>
        <begin position="624"/>
        <end position="661"/>
    </location>
</feature>
<evidence type="ECO:0000259" key="9">
    <source>
        <dbReference type="Pfam" id="PF23122"/>
    </source>
</evidence>
<feature type="compositionally biased region" description="Low complexity" evidence="7">
    <location>
        <begin position="808"/>
        <end position="819"/>
    </location>
</feature>
<feature type="compositionally biased region" description="Low complexity" evidence="7">
    <location>
        <begin position="70"/>
        <end position="98"/>
    </location>
</feature>
<feature type="compositionally biased region" description="Basic and acidic residues" evidence="7">
    <location>
        <begin position="881"/>
        <end position="894"/>
    </location>
</feature>
<dbReference type="GO" id="GO:0005886">
    <property type="term" value="C:plasma membrane"/>
    <property type="evidence" value="ECO:0007669"/>
    <property type="project" value="TreeGrafter"/>
</dbReference>
<evidence type="ECO:0000256" key="8">
    <source>
        <dbReference type="SAM" id="Phobius"/>
    </source>
</evidence>
<dbReference type="VEuPathDB" id="ToxoDB:TGRUB_301450"/>
<feature type="compositionally biased region" description="Low complexity" evidence="7">
    <location>
        <begin position="260"/>
        <end position="276"/>
    </location>
</feature>
<reference evidence="10 11" key="1">
    <citation type="submission" date="2014-05" db="EMBL/GenBank/DDBJ databases">
        <authorList>
            <person name="Sibley D."/>
            <person name="Venepally P."/>
            <person name="Karamycheva S."/>
            <person name="Hadjithomas M."/>
            <person name="Khan A."/>
            <person name="Brunk B."/>
            <person name="Roos D."/>
            <person name="Caler E."/>
            <person name="Lorenzi H."/>
        </authorList>
    </citation>
    <scope>NUCLEOTIDE SEQUENCE [LARGE SCALE GENOMIC DNA]</scope>
    <source>
        <strain evidence="10 11">RUB</strain>
    </source>
</reference>
<feature type="compositionally biased region" description="Low complexity" evidence="7">
    <location>
        <begin position="827"/>
        <end position="836"/>
    </location>
</feature>
<accession>A0A086LK81</accession>
<feature type="region of interest" description="Disordered" evidence="7">
    <location>
        <begin position="250"/>
        <end position="314"/>
    </location>
</feature>
<feature type="region of interest" description="Disordered" evidence="7">
    <location>
        <begin position="57"/>
        <end position="98"/>
    </location>
</feature>
<feature type="compositionally biased region" description="Basic and acidic residues" evidence="7">
    <location>
        <begin position="385"/>
        <end position="394"/>
    </location>
</feature>
<feature type="region of interest" description="Disordered" evidence="7">
    <location>
        <begin position="624"/>
        <end position="664"/>
    </location>
</feature>
<feature type="compositionally biased region" description="Acidic residues" evidence="7">
    <location>
        <begin position="1095"/>
        <end position="1105"/>
    </location>
</feature>